<feature type="region of interest" description="Disordered" evidence="2">
    <location>
        <begin position="420"/>
        <end position="439"/>
    </location>
</feature>
<dbReference type="InterPro" id="IPR029010">
    <property type="entry name" value="ThuA-like"/>
</dbReference>
<dbReference type="SUPFAM" id="SSF49899">
    <property type="entry name" value="Concanavalin A-like lectins/glucanases"/>
    <property type="match status" value="2"/>
</dbReference>
<feature type="chain" id="PRO_5026228072" description="PKD domain-containing protein" evidence="3">
    <location>
        <begin position="25"/>
        <end position="1926"/>
    </location>
</feature>
<evidence type="ECO:0000259" key="5">
    <source>
        <dbReference type="PROSITE" id="PS51175"/>
    </source>
</evidence>
<dbReference type="SUPFAM" id="SSF81296">
    <property type="entry name" value="E set domains"/>
    <property type="match status" value="1"/>
</dbReference>
<dbReference type="SUPFAM" id="SSF52317">
    <property type="entry name" value="Class I glutamine amidotransferase-like"/>
    <property type="match status" value="1"/>
</dbReference>
<dbReference type="Gene3D" id="2.60.120.200">
    <property type="match status" value="2"/>
</dbReference>
<dbReference type="Proteomes" id="UP000503011">
    <property type="component" value="Chromosome"/>
</dbReference>
<feature type="signal peptide" evidence="3">
    <location>
        <begin position="1"/>
        <end position="24"/>
    </location>
</feature>
<dbReference type="InterPro" id="IPR008979">
    <property type="entry name" value="Galactose-bd-like_sf"/>
</dbReference>
<dbReference type="InterPro" id="IPR006584">
    <property type="entry name" value="Cellulose-bd_IV"/>
</dbReference>
<sequence length="1926" mass="203421">MFIAATTVLAAASALVAGAPPAQAAPIAQAPAQAAAADPFSILVFSKTAGFRHDSIPAGIAAIQQLGADNGFTVDATEDAGAFTDANLGKYAAVVWLSTTGDVLDADQQAAFERYIRGGGGYAGIHAASDTEYNWAWYGDLVGAYFASHPANQTATIKVEDPAHPSTASLPAKWTRFDEWYNFQTNPRADVHVLASLDERTYTPGAGAMGADHPTAWCQDFDGGRSWYTGSGHTNESYAEPNFLAHLLGGIQTAAGVVDADCAASKTSSFEKVTLDSNTQNPMELDIAPDGRVFYIERDGRVQIVKPDTGTTVTAVDLDVFTGNEDGLIGIRLDPDFATNGWVYLYYAPNDGIARNRVARFTAQGDSIALSSEKVVLDVTTQRNTCCHAGGSMVFDSAGNLYLATGDNTNPFESNSFTPIDERPGRQDFDAQRTSGNTNDLRGKVLRIHPEDDGTYTIPEGNLFPQGTAQTRPEIYAMGFRNPFRIGIDPRTDTLYVADYGPDAGAANPDRGPEGTVEWNVVTPGNYGWPYCHGANYAYNDYTFPSGPSGPKFDCAAPVNNSPNNTGLTNLPPAISATIDYDYSGNPLFPEIGGGGAPMGGPLYRYDAALNSDRKWPAYFDGKALFGEWNQNKMYTFQLDDDAKTLVDINQLLTGMTFLRPMDFEFGPDGALYMIEWGTGFGGNNDNSGVYRIDYIAADRAPIAVASAEPTSGQPPLTVQFSSEGSRDPDGGALTYAWTFGDGGTSDQANPSHQYTAAGNYTAQLTVTNPKGRTAVANVPVTVGNTAPTVTIEFPPQGGFFDWGDQVRYTVNVTDPEDGTIDCDKVTLQYYLGHDEHAHPLQSYTGCEGSVQTSLASGHGADANVFAVFEASYTDEGGAGGANPLTGRSIEQLQPKRKQAEYFAQTGKAPDGLGTGDPGVVRETTGDTAGGFQNIGFIEDGDWWTFDPTNLTGIDTLRFRVASGGNGGTIQVRTGAVDGPLLLTATVPATGNWQVYTDVSVNLPGPSTASGPLYFVARNNPGDLGGGGLFNVNWVDFLGRGVTDNAPPVVSVSATPTAGTAPVNVEFTGTATDPEGDTPLTYAWDFGDGGTANTLNATHTYTAPGTFTATLTVTDSRGAQAYGTVQIKVDAPNTSCFGARSDDFLGTALDKTRWSTVVRENQLYSVQGGSLVLPTGVGDLYGGRNDATNIVLQPAPTGAWQATTKLTLATAVNYQQAGLIVYGDDENYAKLDVLYSGSRRVEFIRETAGTPRNEGADSAAAPTGSDTIYLRLTSDGTNLTAAFSADGQTFTPVGRAAALAGITNPKVGLFALQGGTDAPVVDTTFDWFQISPDAPAGPVNPSDEFDGTSLDKCRWDAIVREDPAAYRVQGGQLHVDIANGDIYGTGNSGTSNFILQNAPAGDWVVETKVDGTAMNEQYQQAGLIVYADDDNYLKFDYIVDNQAGQPVVRRIEFRSEIAGAVQNPQPNANNLTSAVWHLRLAKVGDVYTASYSADGQTWTAFEPLTSAAVGATPKVGLFSLGASQTASKTVSFDYFRLSTEAEDDTAPVTVSTVDGTAVEGWYTGPATVTLAATDNEGGSGVARTEYQLDGATTWTAYTEPILVAGDGTHEVRFRSVDEAGNVEATRSTAVRIDATAPVTTATFAPPSDSGWHAGSVPVTLASTDAGSGVDTVEWSLDGGPWTPYTQPVDVTGNGEHELLYRATDKAGNAETLKSAVVRIDGDSPTVLVSGLADGQLYGDSQDVRVTFQAVDPSSGIQSVVGKLDGQPYQSGTLQVMYDLTLGLHELVVTAKDKAGNETTANVRFFVTTSFRDMQALIDRFKATSQLSNKAHRQLSNKLEAARVSEATGNDKRAVQQLNAFIGLVSDTTLVTDADVRGVLLRDANAMIDRLGGQASAAGKKANGNKSLTGTGRVDGDPTRVPEGGTL</sequence>
<dbReference type="CDD" id="cd04084">
    <property type="entry name" value="CBM6_xylanase-like"/>
    <property type="match status" value="1"/>
</dbReference>
<keyword evidence="1 3" id="KW-0732">Signal</keyword>
<dbReference type="GO" id="GO:0005975">
    <property type="term" value="P:carbohydrate metabolic process"/>
    <property type="evidence" value="ECO:0007669"/>
    <property type="project" value="UniProtKB-ARBA"/>
</dbReference>
<dbReference type="SMART" id="SM00089">
    <property type="entry name" value="PKD"/>
    <property type="match status" value="2"/>
</dbReference>
<dbReference type="InterPro" id="IPR014756">
    <property type="entry name" value="Ig_E-set"/>
</dbReference>
<dbReference type="Gene3D" id="2.60.40.10">
    <property type="entry name" value="Immunoglobulins"/>
    <property type="match status" value="3"/>
</dbReference>
<dbReference type="PROSITE" id="PS50093">
    <property type="entry name" value="PKD"/>
    <property type="match status" value="2"/>
</dbReference>
<dbReference type="KEGG" id="psuu:Psuf_056450"/>
<proteinExistence type="predicted"/>
<dbReference type="InterPro" id="IPR012938">
    <property type="entry name" value="Glc/Sorbosone_DH"/>
</dbReference>
<dbReference type="EMBL" id="AP022871">
    <property type="protein sequence ID" value="BCB88332.1"/>
    <property type="molecule type" value="Genomic_DNA"/>
</dbReference>
<evidence type="ECO:0000256" key="2">
    <source>
        <dbReference type="SAM" id="MobiDB-lite"/>
    </source>
</evidence>
<feature type="compositionally biased region" description="Low complexity" evidence="2">
    <location>
        <begin position="1894"/>
        <end position="1906"/>
    </location>
</feature>
<evidence type="ECO:0000313" key="6">
    <source>
        <dbReference type="EMBL" id="BCB88332.1"/>
    </source>
</evidence>
<dbReference type="Pfam" id="PF06283">
    <property type="entry name" value="ThuA"/>
    <property type="match status" value="1"/>
</dbReference>
<feature type="domain" description="CBM6" evidence="5">
    <location>
        <begin position="896"/>
        <end position="1038"/>
    </location>
</feature>
<evidence type="ECO:0008006" key="8">
    <source>
        <dbReference type="Google" id="ProtNLM"/>
    </source>
</evidence>
<evidence type="ECO:0000256" key="1">
    <source>
        <dbReference type="ARBA" id="ARBA00022729"/>
    </source>
</evidence>
<dbReference type="SUPFAM" id="SSF49299">
    <property type="entry name" value="PKD domain"/>
    <property type="match status" value="2"/>
</dbReference>
<dbReference type="Gene3D" id="3.40.50.880">
    <property type="match status" value="1"/>
</dbReference>
<reference evidence="6 7" key="1">
    <citation type="submission" date="2020-03" db="EMBL/GenBank/DDBJ databases">
        <title>Whole genome shotgun sequence of Phytohabitans suffuscus NBRC 105367.</title>
        <authorList>
            <person name="Komaki H."/>
            <person name="Tamura T."/>
        </authorList>
    </citation>
    <scope>NUCLEOTIDE SEQUENCE [LARGE SCALE GENOMIC DNA]</scope>
    <source>
        <strain evidence="6 7">NBRC 105367</strain>
    </source>
</reference>
<evidence type="ECO:0000259" key="4">
    <source>
        <dbReference type="PROSITE" id="PS50093"/>
    </source>
</evidence>
<dbReference type="InterPro" id="IPR011042">
    <property type="entry name" value="6-blade_b-propeller_TolB-like"/>
</dbReference>
<dbReference type="InterPro" id="IPR000601">
    <property type="entry name" value="PKD_dom"/>
</dbReference>
<dbReference type="Gene3D" id="2.60.120.260">
    <property type="entry name" value="Galactose-binding domain-like"/>
    <property type="match status" value="1"/>
</dbReference>
<organism evidence="6 7">
    <name type="scientific">Phytohabitans suffuscus</name>
    <dbReference type="NCBI Taxonomy" id="624315"/>
    <lineage>
        <taxon>Bacteria</taxon>
        <taxon>Bacillati</taxon>
        <taxon>Actinomycetota</taxon>
        <taxon>Actinomycetes</taxon>
        <taxon>Micromonosporales</taxon>
        <taxon>Micromonosporaceae</taxon>
    </lineage>
</organism>
<dbReference type="InterPro" id="IPR054470">
    <property type="entry name" value="FIMAH_dom"/>
</dbReference>
<feature type="region of interest" description="Disordered" evidence="2">
    <location>
        <begin position="1894"/>
        <end position="1926"/>
    </location>
</feature>
<dbReference type="Pfam" id="PF18911">
    <property type="entry name" value="PKD_4"/>
    <property type="match status" value="2"/>
</dbReference>
<evidence type="ECO:0000313" key="7">
    <source>
        <dbReference type="Proteomes" id="UP000503011"/>
    </source>
</evidence>
<dbReference type="InterPro" id="IPR029062">
    <property type="entry name" value="Class_I_gatase-like"/>
</dbReference>
<gene>
    <name evidence="6" type="ORF">Psuf_056450</name>
</gene>
<dbReference type="SMART" id="SM00606">
    <property type="entry name" value="CBD_IV"/>
    <property type="match status" value="1"/>
</dbReference>
<dbReference type="InterPro" id="IPR058094">
    <property type="entry name" value="Ig-like_OmpL47-like"/>
</dbReference>
<dbReference type="InterPro" id="IPR013320">
    <property type="entry name" value="ConA-like_dom_sf"/>
</dbReference>
<dbReference type="Pfam" id="PF22888">
    <property type="entry name" value="FIMAH"/>
    <property type="match status" value="1"/>
</dbReference>
<protein>
    <recommendedName>
        <fullName evidence="8">PKD domain-containing protein</fullName>
    </recommendedName>
</protein>
<keyword evidence="7" id="KW-1185">Reference proteome</keyword>
<accession>A0A6F8YQF0</accession>
<feature type="compositionally biased region" description="Basic and acidic residues" evidence="2">
    <location>
        <begin position="420"/>
        <end position="431"/>
    </location>
</feature>
<name>A0A6F8YQF0_9ACTN</name>
<dbReference type="PANTHER" id="PTHR40469:SF2">
    <property type="entry name" value="GALACTOSE-BINDING DOMAIN-LIKE SUPERFAMILY PROTEIN"/>
    <property type="match status" value="1"/>
</dbReference>
<feature type="domain" description="PKD" evidence="4">
    <location>
        <begin position="702"/>
        <end position="783"/>
    </location>
</feature>
<dbReference type="NCBIfam" id="NF047446">
    <property type="entry name" value="barrel_OmpL47"/>
    <property type="match status" value="2"/>
</dbReference>
<dbReference type="InterPro" id="IPR005084">
    <property type="entry name" value="CBM6"/>
</dbReference>
<dbReference type="FunFam" id="2.60.40.10:FF:000270">
    <property type="entry name" value="Cell surface protein"/>
    <property type="match status" value="1"/>
</dbReference>
<feature type="domain" description="PKD" evidence="4">
    <location>
        <begin position="1048"/>
        <end position="1136"/>
    </location>
</feature>
<dbReference type="GO" id="GO:0030246">
    <property type="term" value="F:carbohydrate binding"/>
    <property type="evidence" value="ECO:0007669"/>
    <property type="project" value="InterPro"/>
</dbReference>
<dbReference type="InterPro" id="IPR035986">
    <property type="entry name" value="PKD_dom_sf"/>
</dbReference>
<dbReference type="InterPro" id="IPR013783">
    <property type="entry name" value="Ig-like_fold"/>
</dbReference>
<dbReference type="SUPFAM" id="SSF49785">
    <property type="entry name" value="Galactose-binding domain-like"/>
    <property type="match status" value="1"/>
</dbReference>
<dbReference type="SUPFAM" id="SSF50952">
    <property type="entry name" value="Soluble quinoprotein glucose dehydrogenase"/>
    <property type="match status" value="1"/>
</dbReference>
<reference evidence="6 7" key="2">
    <citation type="submission" date="2020-03" db="EMBL/GenBank/DDBJ databases">
        <authorList>
            <person name="Ichikawa N."/>
            <person name="Kimura A."/>
            <person name="Kitahashi Y."/>
            <person name="Uohara A."/>
        </authorList>
    </citation>
    <scope>NUCLEOTIDE SEQUENCE [LARGE SCALE GENOMIC DNA]</scope>
    <source>
        <strain evidence="6 7">NBRC 105367</strain>
    </source>
</reference>
<dbReference type="Pfam" id="PF17851">
    <property type="entry name" value="GH43_C2"/>
    <property type="match status" value="2"/>
</dbReference>
<dbReference type="Pfam" id="PF03422">
    <property type="entry name" value="CBM_6"/>
    <property type="match status" value="1"/>
</dbReference>
<dbReference type="PANTHER" id="PTHR40469">
    <property type="entry name" value="SECRETED GLYCOSYL HYDROLASE"/>
    <property type="match status" value="1"/>
</dbReference>
<dbReference type="Pfam" id="PF07995">
    <property type="entry name" value="GSDH"/>
    <property type="match status" value="1"/>
</dbReference>
<dbReference type="InterPro" id="IPR041542">
    <property type="entry name" value="GH43_C2"/>
</dbReference>
<dbReference type="PROSITE" id="PS51175">
    <property type="entry name" value="CBM6"/>
    <property type="match status" value="1"/>
</dbReference>
<evidence type="ECO:0000256" key="3">
    <source>
        <dbReference type="SAM" id="SignalP"/>
    </source>
</evidence>
<dbReference type="RefSeq" id="WP_232075070.1">
    <property type="nucleotide sequence ID" value="NZ_AP022871.1"/>
</dbReference>
<dbReference type="InterPro" id="IPR022409">
    <property type="entry name" value="PKD/Chitinase_dom"/>
</dbReference>
<dbReference type="CDD" id="cd00146">
    <property type="entry name" value="PKD"/>
    <property type="match status" value="2"/>
</dbReference>
<dbReference type="Gene3D" id="2.120.10.30">
    <property type="entry name" value="TolB, C-terminal domain"/>
    <property type="match status" value="1"/>
</dbReference>
<dbReference type="Gene3D" id="3.30.1920.20">
    <property type="match status" value="2"/>
</dbReference>
<dbReference type="InterPro" id="IPR011041">
    <property type="entry name" value="Quinoprot_gluc/sorb_DH_b-prop"/>
</dbReference>